<keyword evidence="4" id="KW-1185">Reference proteome</keyword>
<dbReference type="AlphaFoldDB" id="A0A3R9YKK6"/>
<evidence type="ECO:0000313" key="3">
    <source>
        <dbReference type="EMBL" id="RST29881.1"/>
    </source>
</evidence>
<dbReference type="EMBL" id="RWJF01000001">
    <property type="protein sequence ID" value="RST29881.1"/>
    <property type="molecule type" value="Genomic_DNA"/>
</dbReference>
<proteinExistence type="predicted"/>
<dbReference type="PANTHER" id="PTHR38011:SF2">
    <property type="entry name" value="BIFUNCTIONAL DEAMINASE-REDUCTASE DOMAIN PROTEIN"/>
    <property type="match status" value="1"/>
</dbReference>
<evidence type="ECO:0000256" key="1">
    <source>
        <dbReference type="SAM" id="MobiDB-lite"/>
    </source>
</evidence>
<dbReference type="SUPFAM" id="SSF53597">
    <property type="entry name" value="Dihydrofolate reductase-like"/>
    <property type="match status" value="1"/>
</dbReference>
<feature type="region of interest" description="Disordered" evidence="1">
    <location>
        <begin position="217"/>
        <end position="240"/>
    </location>
</feature>
<dbReference type="RefSeq" id="WP_126717719.1">
    <property type="nucleotide sequence ID" value="NZ_RWJF01000001.1"/>
</dbReference>
<dbReference type="Gene3D" id="3.40.430.10">
    <property type="entry name" value="Dihydrofolate Reductase, subunit A"/>
    <property type="match status" value="1"/>
</dbReference>
<dbReference type="GO" id="GO:0008703">
    <property type="term" value="F:5-amino-6-(5-phosphoribosylamino)uracil reductase activity"/>
    <property type="evidence" value="ECO:0007669"/>
    <property type="project" value="InterPro"/>
</dbReference>
<dbReference type="GO" id="GO:0009231">
    <property type="term" value="P:riboflavin biosynthetic process"/>
    <property type="evidence" value="ECO:0007669"/>
    <property type="project" value="InterPro"/>
</dbReference>
<dbReference type="Proteomes" id="UP000274661">
    <property type="component" value="Unassembled WGS sequence"/>
</dbReference>
<feature type="domain" description="Bacterial bifunctional deaminase-reductase C-terminal" evidence="2">
    <location>
        <begin position="4"/>
        <end position="204"/>
    </location>
</feature>
<protein>
    <submittedName>
        <fullName evidence="3">Dihydrofolate reductase</fullName>
    </submittedName>
</protein>
<reference evidence="3 4" key="1">
    <citation type="submission" date="2018-12" db="EMBL/GenBank/DDBJ databases">
        <title>Sphingomonas sp. HMF7854 Genome sequencing and assembly.</title>
        <authorList>
            <person name="Cha I."/>
            <person name="Kang H."/>
            <person name="Kim H."/>
            <person name="Kang J."/>
            <person name="Joh K."/>
        </authorList>
    </citation>
    <scope>NUCLEOTIDE SEQUENCE [LARGE SCALE GENOMIC DNA]</scope>
    <source>
        <strain evidence="3 4">HMF7854</strain>
    </source>
</reference>
<dbReference type="InterPro" id="IPR024072">
    <property type="entry name" value="DHFR-like_dom_sf"/>
</dbReference>
<organism evidence="3 4">
    <name type="scientific">Sphingomonas ginkgonis</name>
    <dbReference type="NCBI Taxonomy" id="2315330"/>
    <lineage>
        <taxon>Bacteria</taxon>
        <taxon>Pseudomonadati</taxon>
        <taxon>Pseudomonadota</taxon>
        <taxon>Alphaproteobacteria</taxon>
        <taxon>Sphingomonadales</taxon>
        <taxon>Sphingomonadaceae</taxon>
        <taxon>Sphingomonas</taxon>
    </lineage>
</organism>
<gene>
    <name evidence="3" type="ORF">HMF7854_02875</name>
</gene>
<accession>A0A3R9YKK6</accession>
<evidence type="ECO:0000259" key="2">
    <source>
        <dbReference type="Pfam" id="PF01872"/>
    </source>
</evidence>
<name>A0A3R9YKK6_9SPHN</name>
<dbReference type="InterPro" id="IPR050765">
    <property type="entry name" value="Riboflavin_Biosynth_HTPR"/>
</dbReference>
<dbReference type="OrthoDB" id="7342392at2"/>
<dbReference type="InterPro" id="IPR002734">
    <property type="entry name" value="RibDG_C"/>
</dbReference>
<sequence>MRNILASVFLSLDGVMQAPGGPTEDPTGGFAHGGWLAQFFDEEVGQAIGHFFDRDYALLLGRRTYEIFAAYWPYVGGETSGFGEVFDRMGKDDGELAAIQMGEDFTRADKYVLTRGSPDLGWSNSHRLASLDELRAVRAGEGPDLLIQGSSTLYPPLLEAGLLDRLTVMTFPVVLGRGKRLFGDGTPAEALKLVDHQVTRSGAVIATYEPGGAVEQGWAGPETTSNREVARQQRMAEDRW</sequence>
<evidence type="ECO:0000313" key="4">
    <source>
        <dbReference type="Proteomes" id="UP000274661"/>
    </source>
</evidence>
<dbReference type="Pfam" id="PF01872">
    <property type="entry name" value="RibD_C"/>
    <property type="match status" value="1"/>
</dbReference>
<comment type="caution">
    <text evidence="3">The sequence shown here is derived from an EMBL/GenBank/DDBJ whole genome shotgun (WGS) entry which is preliminary data.</text>
</comment>
<feature type="compositionally biased region" description="Basic and acidic residues" evidence="1">
    <location>
        <begin position="228"/>
        <end position="240"/>
    </location>
</feature>
<dbReference type="PANTHER" id="PTHR38011">
    <property type="entry name" value="DIHYDROFOLATE REDUCTASE FAMILY PROTEIN (AFU_ORTHOLOGUE AFUA_8G06820)"/>
    <property type="match status" value="1"/>
</dbReference>